<proteinExistence type="inferred from homology"/>
<keyword evidence="7" id="KW-1053">Target membrane</keyword>
<feature type="compositionally biased region" description="Polar residues" evidence="10">
    <location>
        <begin position="786"/>
        <end position="803"/>
    </location>
</feature>
<evidence type="ECO:0000256" key="2">
    <source>
        <dbReference type="ARBA" id="ARBA00022473"/>
    </source>
</evidence>
<feature type="compositionally biased region" description="Low complexity" evidence="10">
    <location>
        <begin position="902"/>
        <end position="929"/>
    </location>
</feature>
<keyword evidence="7" id="KW-0472">Membrane</keyword>
<feature type="compositionally biased region" description="Low complexity" evidence="10">
    <location>
        <begin position="616"/>
        <end position="626"/>
    </location>
</feature>
<keyword evidence="9" id="KW-0040">ANK repeat</keyword>
<evidence type="ECO:0000256" key="7">
    <source>
        <dbReference type="ARBA" id="ARBA00023298"/>
    </source>
</evidence>
<keyword evidence="3" id="KW-0268">Exocytosis</keyword>
<comment type="similarity">
    <text evidence="8">Belongs to the NRARP family.</text>
</comment>
<feature type="compositionally biased region" description="Polar residues" evidence="10">
    <location>
        <begin position="606"/>
        <end position="615"/>
    </location>
</feature>
<evidence type="ECO:0000313" key="13">
    <source>
        <dbReference type="RefSeq" id="XP_022255662.1"/>
    </source>
</evidence>
<evidence type="ECO:0000256" key="6">
    <source>
        <dbReference type="ARBA" id="ARBA00023028"/>
    </source>
</evidence>
<dbReference type="PROSITE" id="PS50088">
    <property type="entry name" value="ANK_REPEAT"/>
    <property type="match status" value="3"/>
</dbReference>
<keyword evidence="4" id="KW-1052">Target cell membrane</keyword>
<keyword evidence="12" id="KW-1185">Reference proteome</keyword>
<keyword evidence="6" id="KW-0528">Neurotoxin</keyword>
<dbReference type="InterPro" id="IPR036770">
    <property type="entry name" value="Ankyrin_rpt-contain_sf"/>
</dbReference>
<feature type="compositionally biased region" description="Low complexity" evidence="10">
    <location>
        <begin position="824"/>
        <end position="843"/>
    </location>
</feature>
<dbReference type="Pfam" id="PF12796">
    <property type="entry name" value="Ank_2"/>
    <property type="match status" value="2"/>
</dbReference>
<evidence type="ECO:0000256" key="9">
    <source>
        <dbReference type="PROSITE-ProRule" id="PRU00023"/>
    </source>
</evidence>
<feature type="compositionally biased region" description="Basic and acidic residues" evidence="10">
    <location>
        <begin position="583"/>
        <end position="603"/>
    </location>
</feature>
<dbReference type="SUPFAM" id="SSF48403">
    <property type="entry name" value="Ankyrin repeat"/>
    <property type="match status" value="1"/>
</dbReference>
<dbReference type="SMART" id="SM00248">
    <property type="entry name" value="ANK"/>
    <property type="match status" value="4"/>
</dbReference>
<dbReference type="Gene3D" id="1.25.40.20">
    <property type="entry name" value="Ankyrin repeat-containing domain"/>
    <property type="match status" value="2"/>
</dbReference>
<evidence type="ECO:0000313" key="12">
    <source>
        <dbReference type="Proteomes" id="UP000694941"/>
    </source>
</evidence>
<feature type="compositionally biased region" description="Polar residues" evidence="10">
    <location>
        <begin position="942"/>
        <end position="959"/>
    </location>
</feature>
<evidence type="ECO:0000256" key="4">
    <source>
        <dbReference type="ARBA" id="ARBA00022537"/>
    </source>
</evidence>
<organism evidence="12 13">
    <name type="scientific">Limulus polyphemus</name>
    <name type="common">Atlantic horseshoe crab</name>
    <dbReference type="NCBI Taxonomy" id="6850"/>
    <lineage>
        <taxon>Eukaryota</taxon>
        <taxon>Metazoa</taxon>
        <taxon>Ecdysozoa</taxon>
        <taxon>Arthropoda</taxon>
        <taxon>Chelicerata</taxon>
        <taxon>Merostomata</taxon>
        <taxon>Xiphosura</taxon>
        <taxon>Limulidae</taxon>
        <taxon>Limulus</taxon>
    </lineage>
</organism>
<keyword evidence="6" id="KW-0638">Presynaptic neurotoxin</keyword>
<evidence type="ECO:0000256" key="1">
    <source>
        <dbReference type="ARBA" id="ARBA00004175"/>
    </source>
</evidence>
<accession>A0ABM1TIF6</accession>
<dbReference type="Proteomes" id="UP000694941">
    <property type="component" value="Unplaced"/>
</dbReference>
<dbReference type="InterPro" id="IPR051226">
    <property type="entry name" value="PP1_Regulatory_Subunit"/>
</dbReference>
<feature type="compositionally biased region" description="Low complexity" evidence="10">
    <location>
        <begin position="565"/>
        <end position="581"/>
    </location>
</feature>
<feature type="compositionally biased region" description="Polar residues" evidence="10">
    <location>
        <begin position="883"/>
        <end position="901"/>
    </location>
</feature>
<feature type="compositionally biased region" description="Low complexity" evidence="10">
    <location>
        <begin position="747"/>
        <end position="785"/>
    </location>
</feature>
<dbReference type="Pfam" id="PF15898">
    <property type="entry name" value="PRKG1_interact"/>
    <property type="match status" value="1"/>
</dbReference>
<dbReference type="PANTHER" id="PTHR24179:SF21">
    <property type="entry name" value="MYOSIN BINDING SUBUNIT, ISOFORM O"/>
    <property type="match status" value="1"/>
</dbReference>
<feature type="compositionally biased region" description="Polar residues" evidence="10">
    <location>
        <begin position="448"/>
        <end position="482"/>
    </location>
</feature>
<gene>
    <name evidence="13" type="primary">LOC106470416</name>
</gene>
<keyword evidence="6" id="KW-0800">Toxin</keyword>
<dbReference type="Gene3D" id="6.10.250.1820">
    <property type="match status" value="1"/>
</dbReference>
<dbReference type="InterPro" id="IPR031775">
    <property type="entry name" value="PRKG1_interact"/>
</dbReference>
<protein>
    <submittedName>
        <fullName evidence="13">Protein phosphatase 1 regulatory subunit 12C-like</fullName>
    </submittedName>
</protein>
<feature type="repeat" description="ANK" evidence="9">
    <location>
        <begin position="111"/>
        <end position="143"/>
    </location>
</feature>
<feature type="repeat" description="ANK" evidence="9">
    <location>
        <begin position="78"/>
        <end position="110"/>
    </location>
</feature>
<feature type="compositionally biased region" description="Basic residues" evidence="10">
    <location>
        <begin position="512"/>
        <end position="521"/>
    </location>
</feature>
<sequence length="1077" mass="118932">MPMETRSNSALFKRAEQLKRWEDSDTNKESVVSKRNNGLGKIKFTDGCVFLAACASGDTEEVERLLEKGADINTANVDGLTALHQACIDDNLKMVEFLVEHGCDVNQGDNEGWTPLHATASCGFLSIAKYLLENGASVAMVNNDGELPIDIAESEEMEELLQAEIDELGLCASIKAIQLFVLASVLCQGILCKIRDILSLLIKAGLDLNIQDNDGWTPLHAAAHWAQKEACELLADNLANMDIQNFVGQTCFDVVDPDLVNVLQDLKNKQNNLQKERPELGEILRRKAPPPLKRRTSVTRMSGTDKSNVVMKDTYAERAQIEAQLQLPEEEIEEEGKIAITNEVVEEPSFNTKLNKEDLNVVKRNEANIDDSLSEIIPSPDKTKEDWPPILKSANDKLQELQNDVAPWRRKIETNIPSNLQDNIKEPLAVFRKPQEVQPEVDDLKANGPTSERATEQRQISTEENLTYETTCATTPSTQSSPPIGVTTPPLDGQIRRSFVPPVRDEESETRRKAHAKRVRETRRSTTGVTLEDLKSAEQQLLRKQQEEDEQKEKDSTEPVASIPLTAYTTTTTASSTLSSTVDRQESCRISTEGEEKTPDVKPQDIPSTTSSPVLTTGSETTTICTSQEPQICIGPDSPEVTHSVTFPLRSRPVHNEDPDKDHENKNAQGTQAAIQRKRRPKRRSTGVVYWDAEEKGQQQGCSDQELQQEDDKGGEESQESENDVKFEINLSMSYGSYGSGNGRYGQGNSSFNFTKPSSSSSATGYASYPPYGTGSSYSPNYGGTVATTSYNSFTPSSPSARQSYRRDSGSYSPSSPRTKSPARRSAISSSSSFYSPSRESSAGSYAGSLTVPSYGGNDSTYSSWSTTPASPKFSCRSKRGNKTLSVPHSASPRRSVSPTRGYSLSSSKSSDSLSGGYASSSDSYGGYKPSSEPQRSHFGSAGSQNDSGHSETLSQQSDRLSRNSLNSSTGSLAEEGDQDYKKVYETLKTENERLKEKLKKTEEELVNTKRQLEKAFLQNHTRNSINEAEKRERRTLERKLAEMEEELKQLEQVKAENQRLRDENGALIRVISKLSK</sequence>
<evidence type="ECO:0000256" key="8">
    <source>
        <dbReference type="ARBA" id="ARBA00038386"/>
    </source>
</evidence>
<feature type="domain" description="cGMP-dependent protein kinase interacting" evidence="11">
    <location>
        <begin position="980"/>
        <end position="1077"/>
    </location>
</feature>
<feature type="compositionally biased region" description="Basic residues" evidence="10">
    <location>
        <begin position="676"/>
        <end position="685"/>
    </location>
</feature>
<dbReference type="Gene3D" id="6.10.140.390">
    <property type="match status" value="1"/>
</dbReference>
<dbReference type="GeneID" id="106470416"/>
<dbReference type="RefSeq" id="XP_022255662.1">
    <property type="nucleotide sequence ID" value="XM_022399954.1"/>
</dbReference>
<keyword evidence="5" id="KW-0677">Repeat</keyword>
<keyword evidence="2" id="KW-0217">Developmental protein</keyword>
<dbReference type="PANTHER" id="PTHR24179">
    <property type="entry name" value="PROTEIN PHOSPHATASE 1 REGULATORY SUBUNIT 12"/>
    <property type="match status" value="1"/>
</dbReference>
<evidence type="ECO:0000256" key="5">
    <source>
        <dbReference type="ARBA" id="ARBA00022737"/>
    </source>
</evidence>
<evidence type="ECO:0000259" key="11">
    <source>
        <dbReference type="Pfam" id="PF15898"/>
    </source>
</evidence>
<evidence type="ECO:0000256" key="3">
    <source>
        <dbReference type="ARBA" id="ARBA00022483"/>
    </source>
</evidence>
<comment type="subcellular location">
    <subcellularLocation>
        <location evidence="1">Target cell membrane</location>
    </subcellularLocation>
</comment>
<dbReference type="PROSITE" id="PS50297">
    <property type="entry name" value="ANK_REP_REGION"/>
    <property type="match status" value="3"/>
</dbReference>
<name>A0ABM1TIF6_LIMPO</name>
<feature type="region of interest" description="Disordered" evidence="10">
    <location>
        <begin position="435"/>
        <end position="981"/>
    </location>
</feature>
<reference evidence="13" key="1">
    <citation type="submission" date="2025-08" db="UniProtKB">
        <authorList>
            <consortium name="RefSeq"/>
        </authorList>
    </citation>
    <scope>IDENTIFICATION</scope>
    <source>
        <tissue evidence="13">Muscle</tissue>
    </source>
</reference>
<feature type="compositionally biased region" description="Polar residues" evidence="10">
    <location>
        <begin position="810"/>
        <end position="819"/>
    </location>
</feature>
<feature type="compositionally biased region" description="Basic and acidic residues" evidence="10">
    <location>
        <begin position="654"/>
        <end position="666"/>
    </location>
</feature>
<feature type="compositionally biased region" description="Polar residues" evidence="10">
    <location>
        <begin position="857"/>
        <end position="870"/>
    </location>
</feature>
<dbReference type="InterPro" id="IPR002110">
    <property type="entry name" value="Ankyrin_rpt"/>
</dbReference>
<feature type="repeat" description="ANK" evidence="9">
    <location>
        <begin position="214"/>
        <end position="246"/>
    </location>
</feature>
<evidence type="ECO:0000256" key="10">
    <source>
        <dbReference type="SAM" id="MobiDB-lite"/>
    </source>
</evidence>